<dbReference type="GO" id="GO:0004316">
    <property type="term" value="F:3-oxoacyl-[acyl-carrier-protein] reductase (NADPH) activity"/>
    <property type="evidence" value="ECO:0007669"/>
    <property type="project" value="UniProtKB-EC"/>
</dbReference>
<name>A0A841R825_9SPIO</name>
<evidence type="ECO:0000256" key="2">
    <source>
        <dbReference type="ARBA" id="ARBA00023002"/>
    </source>
</evidence>
<dbReference type="Gene3D" id="3.40.50.720">
    <property type="entry name" value="NAD(P)-binding Rossmann-like Domain"/>
    <property type="match status" value="1"/>
</dbReference>
<evidence type="ECO:0000313" key="3">
    <source>
        <dbReference type="EMBL" id="MBB6479521.1"/>
    </source>
</evidence>
<comment type="similarity">
    <text evidence="1">Belongs to the short-chain dehydrogenases/reductases (SDR) family.</text>
</comment>
<organism evidence="3 4">
    <name type="scientific">Spirochaeta isovalerica</name>
    <dbReference type="NCBI Taxonomy" id="150"/>
    <lineage>
        <taxon>Bacteria</taxon>
        <taxon>Pseudomonadati</taxon>
        <taxon>Spirochaetota</taxon>
        <taxon>Spirochaetia</taxon>
        <taxon>Spirochaetales</taxon>
        <taxon>Spirochaetaceae</taxon>
        <taxon>Spirochaeta</taxon>
    </lineage>
</organism>
<comment type="caution">
    <text evidence="3">The sequence shown here is derived from an EMBL/GenBank/DDBJ whole genome shotgun (WGS) entry which is preliminary data.</text>
</comment>
<keyword evidence="4" id="KW-1185">Reference proteome</keyword>
<dbReference type="InterPro" id="IPR036291">
    <property type="entry name" value="NAD(P)-bd_dom_sf"/>
</dbReference>
<dbReference type="SUPFAM" id="SSF51735">
    <property type="entry name" value="NAD(P)-binding Rossmann-fold domains"/>
    <property type="match status" value="1"/>
</dbReference>
<dbReference type="RefSeq" id="WP_184744824.1">
    <property type="nucleotide sequence ID" value="NZ_JACHGJ010000002.1"/>
</dbReference>
<dbReference type="AlphaFoldDB" id="A0A841R825"/>
<protein>
    <submittedName>
        <fullName evidence="3">3-oxoacyl-[acyl-carrier protein] reductase</fullName>
        <ecNumber evidence="3">1.1.1.100</ecNumber>
    </submittedName>
</protein>
<dbReference type="EC" id="1.1.1.100" evidence="3"/>
<dbReference type="PRINTS" id="PR00081">
    <property type="entry name" value="GDHRDH"/>
</dbReference>
<reference evidence="3 4" key="1">
    <citation type="submission" date="2020-08" db="EMBL/GenBank/DDBJ databases">
        <title>Genomic Encyclopedia of Type Strains, Phase IV (KMG-IV): sequencing the most valuable type-strain genomes for metagenomic binning, comparative biology and taxonomic classification.</title>
        <authorList>
            <person name="Goeker M."/>
        </authorList>
    </citation>
    <scope>NUCLEOTIDE SEQUENCE [LARGE SCALE GENOMIC DNA]</scope>
    <source>
        <strain evidence="3 4">DSM 2461</strain>
    </source>
</reference>
<sequence length="256" mass="27553">MSSAEKNKRPLALITGAGRSIGIGAAIARTLAADGWDLALSYWTPYDKSMPWGIRSGETEALRDELVSSGANASLYPADLSDPAQPEQLFETIEAEQGAVQAMILSHCYSVDSDIFSTTVESFDRHFAVNARASWLLVREFGMRYKDQSGKGRIIGLTSDHTAGNLPYGASKGALDRIVLASAVEFRDKGITANVINPGATDTGWMDEDLKKTIGSITLSNRLGTPRDCANLVRFLCSENGQWVNGQLLYSNGGIA</sequence>
<evidence type="ECO:0000313" key="4">
    <source>
        <dbReference type="Proteomes" id="UP000587760"/>
    </source>
</evidence>
<dbReference type="PANTHER" id="PTHR48107">
    <property type="entry name" value="NADPH-DEPENDENT ALDEHYDE REDUCTASE-LIKE PROTEIN, CHLOROPLASTIC-RELATED"/>
    <property type="match status" value="1"/>
</dbReference>
<dbReference type="EMBL" id="JACHGJ010000002">
    <property type="protein sequence ID" value="MBB6479521.1"/>
    <property type="molecule type" value="Genomic_DNA"/>
</dbReference>
<accession>A0A841R825</accession>
<dbReference type="Proteomes" id="UP000587760">
    <property type="component" value="Unassembled WGS sequence"/>
</dbReference>
<gene>
    <name evidence="3" type="ORF">HNR50_001179</name>
</gene>
<dbReference type="InterPro" id="IPR002347">
    <property type="entry name" value="SDR_fam"/>
</dbReference>
<evidence type="ECO:0000256" key="1">
    <source>
        <dbReference type="ARBA" id="ARBA00006484"/>
    </source>
</evidence>
<dbReference type="Pfam" id="PF13561">
    <property type="entry name" value="adh_short_C2"/>
    <property type="match status" value="1"/>
</dbReference>
<keyword evidence="2 3" id="KW-0560">Oxidoreductase</keyword>
<dbReference type="PANTHER" id="PTHR48107:SF7">
    <property type="entry name" value="RE15974P"/>
    <property type="match status" value="1"/>
</dbReference>
<proteinExistence type="inferred from homology"/>